<dbReference type="GeneID" id="105362071"/>
<organism evidence="4 5">
    <name type="scientific">Ceratosolen solmsi marchali</name>
    <dbReference type="NCBI Taxonomy" id="326594"/>
    <lineage>
        <taxon>Eukaryota</taxon>
        <taxon>Metazoa</taxon>
        <taxon>Ecdysozoa</taxon>
        <taxon>Arthropoda</taxon>
        <taxon>Hexapoda</taxon>
        <taxon>Insecta</taxon>
        <taxon>Pterygota</taxon>
        <taxon>Neoptera</taxon>
        <taxon>Endopterygota</taxon>
        <taxon>Hymenoptera</taxon>
        <taxon>Apocrita</taxon>
        <taxon>Proctotrupomorpha</taxon>
        <taxon>Chalcidoidea</taxon>
        <taxon>Agaonidae</taxon>
        <taxon>Agaoninae</taxon>
        <taxon>Ceratosolen</taxon>
    </lineage>
</organism>
<evidence type="ECO:0000256" key="1">
    <source>
        <dbReference type="ARBA" id="ARBA00022460"/>
    </source>
</evidence>
<feature type="non-terminal residue" evidence="5">
    <location>
        <position position="1"/>
    </location>
</feature>
<dbReference type="Pfam" id="PF00379">
    <property type="entry name" value="Chitin_bind_4"/>
    <property type="match status" value="1"/>
</dbReference>
<evidence type="ECO:0000313" key="5">
    <source>
        <dbReference type="RefSeq" id="XP_011497704.1"/>
    </source>
</evidence>
<dbReference type="PANTHER" id="PTHR12236">
    <property type="entry name" value="STRUCTURAL CONTITUENT OF CUTICLE"/>
    <property type="match status" value="1"/>
</dbReference>
<keyword evidence="4" id="KW-1185">Reference proteome</keyword>
<evidence type="ECO:0000256" key="2">
    <source>
        <dbReference type="PROSITE-ProRule" id="PRU00497"/>
    </source>
</evidence>
<protein>
    <submittedName>
        <fullName evidence="5">Cuticle protein-like</fullName>
    </submittedName>
</protein>
<dbReference type="PROSITE" id="PS51155">
    <property type="entry name" value="CHIT_BIND_RR_2"/>
    <property type="match status" value="1"/>
</dbReference>
<proteinExistence type="predicted"/>
<dbReference type="KEGG" id="csol:105362071"/>
<dbReference type="Proteomes" id="UP000695007">
    <property type="component" value="Unplaced"/>
</dbReference>
<sequence>FQLIALVAFVTCANAGFIGSPTLSYAATPAIHAVHAAPVAYAAAPLAKAVIAKTIDTEYDPHPQYSYAYDVADSLTGDSKSQQETRDGDVVSGSYSLLEADGTRRVVHYTADDHNGFNAVVEKQPAAIAYKTVATAPVLKTVAPYPLSYAASSPLIKAVAPAPAVTYSSPVVNTYAAAPTLAYSAPLLKSYAAPSPVVKTLAPLPYPSPYTHSYATQYSQSFSAPVVTKYAAAPTLAYSSPVAYNAAIPVAHSSVPAVYAAAHEYASKW</sequence>
<reference evidence="5" key="1">
    <citation type="submission" date="2025-08" db="UniProtKB">
        <authorList>
            <consortium name="RefSeq"/>
        </authorList>
    </citation>
    <scope>IDENTIFICATION</scope>
</reference>
<dbReference type="InterPro" id="IPR051217">
    <property type="entry name" value="Insect_Cuticle_Struc_Prot"/>
</dbReference>
<feature type="chain" id="PRO_5042597993" evidence="3">
    <location>
        <begin position="16"/>
        <end position="269"/>
    </location>
</feature>
<feature type="signal peptide" evidence="3">
    <location>
        <begin position="1"/>
        <end position="15"/>
    </location>
</feature>
<name>A0AAJ6YGL1_9HYME</name>
<dbReference type="PROSITE" id="PS00233">
    <property type="entry name" value="CHIT_BIND_RR_1"/>
    <property type="match status" value="1"/>
</dbReference>
<dbReference type="AlphaFoldDB" id="A0AAJ6YGL1"/>
<evidence type="ECO:0000313" key="4">
    <source>
        <dbReference type="Proteomes" id="UP000695007"/>
    </source>
</evidence>
<dbReference type="GO" id="GO:0005615">
    <property type="term" value="C:extracellular space"/>
    <property type="evidence" value="ECO:0007669"/>
    <property type="project" value="TreeGrafter"/>
</dbReference>
<dbReference type="InterPro" id="IPR031311">
    <property type="entry name" value="CHIT_BIND_RR_consensus"/>
</dbReference>
<dbReference type="PRINTS" id="PR00947">
    <property type="entry name" value="CUTICLE"/>
</dbReference>
<dbReference type="GO" id="GO:0042302">
    <property type="term" value="F:structural constituent of cuticle"/>
    <property type="evidence" value="ECO:0007669"/>
    <property type="project" value="UniProtKB-UniRule"/>
</dbReference>
<dbReference type="InterPro" id="IPR000618">
    <property type="entry name" value="Insect_cuticle"/>
</dbReference>
<gene>
    <name evidence="5" type="primary">LOC105362071</name>
</gene>
<dbReference type="GO" id="GO:0031012">
    <property type="term" value="C:extracellular matrix"/>
    <property type="evidence" value="ECO:0007669"/>
    <property type="project" value="TreeGrafter"/>
</dbReference>
<evidence type="ECO:0000256" key="3">
    <source>
        <dbReference type="SAM" id="SignalP"/>
    </source>
</evidence>
<keyword evidence="3" id="KW-0732">Signal</keyword>
<accession>A0AAJ6YGL1</accession>
<dbReference type="RefSeq" id="XP_011497704.1">
    <property type="nucleotide sequence ID" value="XM_011499402.1"/>
</dbReference>
<dbReference type="PANTHER" id="PTHR12236:SF86">
    <property type="entry name" value="CCP84AC-RELATED"/>
    <property type="match status" value="1"/>
</dbReference>
<keyword evidence="1 2" id="KW-0193">Cuticle</keyword>